<sequence length="419" mass="49100">MKLSDALLEIVEAFQRKKNSLFLYTLFLFFSFALLSISNILSQEYTSEIDRKSLEDTETYKLVDSLIGETEEIFLRNLQSTRYLHGMYHELSENPIGSYQVMNSQGVWLLEPNDLGTEFIANYENIADKIDTLKKEQLMYNSLQVNEKTLYRFKPRLIAGRSFQKTDYQYKNNIPILLGNDYSKFYSLGDKIPLSYLFKNFEGEVIGFIEQGERLTFDENTDYLLDTYIILPFIESIPQQMNEEDFLFFQRHLLNGINGYYQVANSLSQEKLYMIVNEMADTYQVGTIQLIGNSPFHISSALFTISKNRKILNIVVYFSIMLLMTMTVVFSYLELHRDKKNYQLHLLFGATNKDLRNYFLIEKLVILSIVFFLNLGIVHYLGKITFTFLFTLLGVSFSLFLIFFLTSTITLKKWRMIND</sequence>
<feature type="transmembrane region" description="Helical" evidence="1">
    <location>
        <begin position="388"/>
        <end position="411"/>
    </location>
</feature>
<keyword evidence="1" id="KW-1133">Transmembrane helix</keyword>
<evidence type="ECO:0000313" key="2">
    <source>
        <dbReference type="EMBL" id="GGI65432.1"/>
    </source>
</evidence>
<dbReference type="Proteomes" id="UP000622610">
    <property type="component" value="Unassembled WGS sequence"/>
</dbReference>
<protein>
    <submittedName>
        <fullName evidence="2">Uncharacterized protein</fullName>
    </submittedName>
</protein>
<keyword evidence="1" id="KW-0472">Membrane</keyword>
<feature type="transmembrane region" description="Helical" evidence="1">
    <location>
        <begin position="364"/>
        <end position="382"/>
    </location>
</feature>
<reference evidence="2" key="1">
    <citation type="journal article" date="2014" name="Int. J. Syst. Evol. Microbiol.">
        <title>Complete genome sequence of Corynebacterium casei LMG S-19264T (=DSM 44701T), isolated from a smear-ripened cheese.</title>
        <authorList>
            <consortium name="US DOE Joint Genome Institute (JGI-PGF)"/>
            <person name="Walter F."/>
            <person name="Albersmeier A."/>
            <person name="Kalinowski J."/>
            <person name="Ruckert C."/>
        </authorList>
    </citation>
    <scope>NUCLEOTIDE SEQUENCE</scope>
    <source>
        <strain evidence="2">CCM 8433</strain>
    </source>
</reference>
<keyword evidence="3" id="KW-1185">Reference proteome</keyword>
<name>A0A917JG17_9ENTE</name>
<dbReference type="AlphaFoldDB" id="A0A917JG17"/>
<feature type="transmembrane region" description="Helical" evidence="1">
    <location>
        <begin position="314"/>
        <end position="333"/>
    </location>
</feature>
<accession>A0A917JG17</accession>
<dbReference type="EMBL" id="BMDT01000003">
    <property type="protein sequence ID" value="GGI65432.1"/>
    <property type="molecule type" value="Genomic_DNA"/>
</dbReference>
<organism evidence="2 3">
    <name type="scientific">Enterococcus alcedinis</name>
    <dbReference type="NCBI Taxonomy" id="1274384"/>
    <lineage>
        <taxon>Bacteria</taxon>
        <taxon>Bacillati</taxon>
        <taxon>Bacillota</taxon>
        <taxon>Bacilli</taxon>
        <taxon>Lactobacillales</taxon>
        <taxon>Enterococcaceae</taxon>
        <taxon>Enterococcus</taxon>
    </lineage>
</organism>
<comment type="caution">
    <text evidence="2">The sequence shown here is derived from an EMBL/GenBank/DDBJ whole genome shotgun (WGS) entry which is preliminary data.</text>
</comment>
<keyword evidence="1" id="KW-0812">Transmembrane</keyword>
<dbReference type="RefSeq" id="WP_188367267.1">
    <property type="nucleotide sequence ID" value="NZ_BMDT01000003.1"/>
</dbReference>
<reference evidence="2" key="2">
    <citation type="submission" date="2020-09" db="EMBL/GenBank/DDBJ databases">
        <authorList>
            <person name="Sun Q."/>
            <person name="Sedlacek I."/>
        </authorList>
    </citation>
    <scope>NUCLEOTIDE SEQUENCE</scope>
    <source>
        <strain evidence="2">CCM 8433</strain>
    </source>
</reference>
<gene>
    <name evidence="2" type="ORF">GCM10011482_10860</name>
</gene>
<evidence type="ECO:0000313" key="3">
    <source>
        <dbReference type="Proteomes" id="UP000622610"/>
    </source>
</evidence>
<proteinExistence type="predicted"/>
<feature type="transmembrane region" description="Helical" evidence="1">
    <location>
        <begin position="21"/>
        <end position="41"/>
    </location>
</feature>
<evidence type="ECO:0000256" key="1">
    <source>
        <dbReference type="SAM" id="Phobius"/>
    </source>
</evidence>